<comment type="caution">
    <text evidence="1">The sequence shown here is derived from an EMBL/GenBank/DDBJ whole genome shotgun (WGS) entry which is preliminary data.</text>
</comment>
<evidence type="ECO:0008006" key="3">
    <source>
        <dbReference type="Google" id="ProtNLM"/>
    </source>
</evidence>
<dbReference type="Proteomes" id="UP001160301">
    <property type="component" value="Unassembled WGS sequence"/>
</dbReference>
<reference evidence="1 2" key="1">
    <citation type="submission" date="2023-04" db="EMBL/GenBank/DDBJ databases">
        <title>The genome sequence of Polyangium sorediatum DSM14670.</title>
        <authorList>
            <person name="Zhang X."/>
        </authorList>
    </citation>
    <scope>NUCLEOTIDE SEQUENCE [LARGE SCALE GENOMIC DNA]</scope>
    <source>
        <strain evidence="1 2">DSM 14670</strain>
    </source>
</reference>
<evidence type="ECO:0000313" key="1">
    <source>
        <dbReference type="EMBL" id="MDI1437347.1"/>
    </source>
</evidence>
<dbReference type="RefSeq" id="WP_136970384.1">
    <property type="nucleotide sequence ID" value="NZ_JARZHI010000120.1"/>
</dbReference>
<dbReference type="PANTHER" id="PTHR35580:SF1">
    <property type="entry name" value="PHYTASE-LIKE DOMAIN-CONTAINING PROTEIN"/>
    <property type="match status" value="1"/>
</dbReference>
<dbReference type="InterPro" id="IPR052918">
    <property type="entry name" value="Motility_Chemotaxis_Reg"/>
</dbReference>
<dbReference type="InterPro" id="IPR011047">
    <property type="entry name" value="Quinoprotein_ADH-like_sf"/>
</dbReference>
<dbReference type="EMBL" id="JARZHI010000120">
    <property type="protein sequence ID" value="MDI1437347.1"/>
    <property type="molecule type" value="Genomic_DNA"/>
</dbReference>
<keyword evidence="2" id="KW-1185">Reference proteome</keyword>
<proteinExistence type="predicted"/>
<name>A0ABT6P9Q6_9BACT</name>
<organism evidence="1 2">
    <name type="scientific">Polyangium sorediatum</name>
    <dbReference type="NCBI Taxonomy" id="889274"/>
    <lineage>
        <taxon>Bacteria</taxon>
        <taxon>Pseudomonadati</taxon>
        <taxon>Myxococcota</taxon>
        <taxon>Polyangia</taxon>
        <taxon>Polyangiales</taxon>
        <taxon>Polyangiaceae</taxon>
        <taxon>Polyangium</taxon>
    </lineage>
</organism>
<evidence type="ECO:0000313" key="2">
    <source>
        <dbReference type="Proteomes" id="UP001160301"/>
    </source>
</evidence>
<protein>
    <recommendedName>
        <fullName evidence="3">Lipoprotein</fullName>
    </recommendedName>
</protein>
<dbReference type="SUPFAM" id="SSF50998">
    <property type="entry name" value="Quinoprotein alcohol dehydrogenase-like"/>
    <property type="match status" value="1"/>
</dbReference>
<accession>A0ABT6P9Q6</accession>
<gene>
    <name evidence="1" type="ORF">QHF89_48010</name>
</gene>
<dbReference type="PANTHER" id="PTHR35580">
    <property type="entry name" value="CELL SURFACE GLYCOPROTEIN (S-LAYER PROTEIN)-LIKE PROTEIN"/>
    <property type="match status" value="1"/>
</dbReference>
<sequence length="449" mass="46764">MQRFAPALILGCAAVSLGSCSEGEPGTAEALVTSVVCPEDAPATGAEMFSRSFVVDTNLRDIGLGVGVDGAGHTIVAGAFRNAVDLGRGPLVAAGGHDLFVAKLDPAGETVWSARFGSPEDERFAALVVDEAGGIWLVGSHGLWGSGFDVMALDSAGNQRFSRTYGGGDYQIVNAAAVDREGSLLLVGHYEGRELDLGLGRLDVYGQGFLAKIDRAGNTVFARPISGSSDNDLRDVAAAPDGDVVLAGSMRSVLSLDGIEGAGAGATDAFAARFDARGQPRWIRRFGGPEFDEGHEVAVDASGNTWLTGGFERIIDLGAGPIVPRNGFEPFVVVLDPAGRPLRHRLGVPRRIEADGAGNVVLAGEFEGTLEGFGDTLASAGGTDAYLVKLDRRGEVRWSKRVGGTPSEAVRDLAVNCRGRIALVGSRVEPTVSHDFEGPIEMFVTAFAP</sequence>
<dbReference type="PROSITE" id="PS51257">
    <property type="entry name" value="PROKAR_LIPOPROTEIN"/>
    <property type="match status" value="1"/>
</dbReference>